<dbReference type="AlphaFoldDB" id="A0ABD1WHB2"/>
<feature type="compositionally biased region" description="Basic and acidic residues" evidence="1">
    <location>
        <begin position="22"/>
        <end position="41"/>
    </location>
</feature>
<feature type="compositionally biased region" description="Low complexity" evidence="1">
    <location>
        <begin position="12"/>
        <end position="21"/>
    </location>
</feature>
<reference evidence="3" key="1">
    <citation type="submission" date="2024-07" db="EMBL/GenBank/DDBJ databases">
        <title>Two chromosome-level genome assemblies of Korean endemic species Abeliophyllum distichum and Forsythia ovata (Oleaceae).</title>
        <authorList>
            <person name="Jang H."/>
        </authorList>
    </citation>
    <scope>NUCLEOTIDE SEQUENCE [LARGE SCALE GENOMIC DNA]</scope>
</reference>
<sequence length="148" mass="16711">MATSSPFVLANSSSEKSSGNSSRDEEVKKERISRKHEDSGKKSTKGKLFSAPVSSLKRSKSDDPLVYHEHSAAFIIDDDVEISKCISFRSLDGRTLNSTENKLPKFMQFGGGLMRSHTLIMQFSIQKIACKVYREYFKMISRTHHSDE</sequence>
<dbReference type="EMBL" id="JBFOLJ010000003">
    <property type="protein sequence ID" value="KAL2548992.1"/>
    <property type="molecule type" value="Genomic_DNA"/>
</dbReference>
<keyword evidence="3" id="KW-1185">Reference proteome</keyword>
<name>A0ABD1WHB2_9LAMI</name>
<protein>
    <submittedName>
        <fullName evidence="2">Uncharacterized protein</fullName>
    </submittedName>
</protein>
<evidence type="ECO:0000313" key="3">
    <source>
        <dbReference type="Proteomes" id="UP001604277"/>
    </source>
</evidence>
<accession>A0ABD1WHB2</accession>
<evidence type="ECO:0000256" key="1">
    <source>
        <dbReference type="SAM" id="MobiDB-lite"/>
    </source>
</evidence>
<comment type="caution">
    <text evidence="2">The sequence shown here is derived from an EMBL/GenBank/DDBJ whole genome shotgun (WGS) entry which is preliminary data.</text>
</comment>
<organism evidence="2 3">
    <name type="scientific">Forsythia ovata</name>
    <dbReference type="NCBI Taxonomy" id="205694"/>
    <lineage>
        <taxon>Eukaryota</taxon>
        <taxon>Viridiplantae</taxon>
        <taxon>Streptophyta</taxon>
        <taxon>Embryophyta</taxon>
        <taxon>Tracheophyta</taxon>
        <taxon>Spermatophyta</taxon>
        <taxon>Magnoliopsida</taxon>
        <taxon>eudicotyledons</taxon>
        <taxon>Gunneridae</taxon>
        <taxon>Pentapetalae</taxon>
        <taxon>asterids</taxon>
        <taxon>lamiids</taxon>
        <taxon>Lamiales</taxon>
        <taxon>Oleaceae</taxon>
        <taxon>Forsythieae</taxon>
        <taxon>Forsythia</taxon>
    </lineage>
</organism>
<dbReference type="Proteomes" id="UP001604277">
    <property type="component" value="Unassembled WGS sequence"/>
</dbReference>
<feature type="region of interest" description="Disordered" evidence="1">
    <location>
        <begin position="1"/>
        <end position="62"/>
    </location>
</feature>
<evidence type="ECO:0000313" key="2">
    <source>
        <dbReference type="EMBL" id="KAL2548992.1"/>
    </source>
</evidence>
<proteinExistence type="predicted"/>
<gene>
    <name evidence="2" type="ORF">Fot_10522</name>
</gene>